<evidence type="ECO:0000313" key="12">
    <source>
        <dbReference type="EMBL" id="CDW21036.1"/>
    </source>
</evidence>
<evidence type="ECO:0000256" key="10">
    <source>
        <dbReference type="SAM" id="SignalP"/>
    </source>
</evidence>
<evidence type="ECO:0000256" key="7">
    <source>
        <dbReference type="ARBA" id="ARBA00037368"/>
    </source>
</evidence>
<dbReference type="InterPro" id="IPR050249">
    <property type="entry name" value="Pseudomonas-type_ThrB"/>
</dbReference>
<dbReference type="GO" id="GO:0005737">
    <property type="term" value="C:cytoplasm"/>
    <property type="evidence" value="ECO:0007669"/>
    <property type="project" value="UniProtKB-SubCell"/>
</dbReference>
<dbReference type="GO" id="GO:0047992">
    <property type="term" value="F:hydroxylysine kinase activity"/>
    <property type="evidence" value="ECO:0007669"/>
    <property type="project" value="UniProtKB-EC"/>
</dbReference>
<evidence type="ECO:0000256" key="8">
    <source>
        <dbReference type="ARBA" id="ARBA00038873"/>
    </source>
</evidence>
<sequence length="380" mass="44158">FYCKTVICLFNFIVIPSFVTVKMNVEVIPTPELPLQMVKDLLLDLYGLKIKDISQLNAYDDRNIRFKIEEIVNNKYLKDIHDPGYVLKVTNNLDSQQPEIYESQNKIMFYLRKQNMNVSEPIANKTGKYISVEKELFPGSIHVVRVLKFIPGMILYSVPNWTTDIFYRMGDYIGEMSKALHNYKDPVLSSRYFMWQLKFIEEIKPKFYAKSLTNDPDKRKMIDSIIDKFVEAKLFKRNLETSIIHGDFNEQNVLLNENNEIYGLIDFGDVHEAPVIFELAIAIMYAMTKSNVIPPNEVGGHILAGYLKHRALTQEERSVLKICVAGRYAQSLVLGAYSHEKYPTNEYLVVTANTGWNNLRAFWEDSKTDETWDHILKSYN</sequence>
<evidence type="ECO:0000259" key="11">
    <source>
        <dbReference type="Pfam" id="PF01636"/>
    </source>
</evidence>
<keyword evidence="3" id="KW-0963">Cytoplasm</keyword>
<evidence type="ECO:0000256" key="9">
    <source>
        <dbReference type="ARBA" id="ARBA00040505"/>
    </source>
</evidence>
<feature type="domain" description="Aminoglycoside phosphotransferase" evidence="11">
    <location>
        <begin position="75"/>
        <end position="288"/>
    </location>
</feature>
<evidence type="ECO:0000256" key="1">
    <source>
        <dbReference type="ARBA" id="ARBA00004496"/>
    </source>
</evidence>
<evidence type="ECO:0000256" key="2">
    <source>
        <dbReference type="ARBA" id="ARBA00006219"/>
    </source>
</evidence>
<comment type="similarity">
    <text evidence="2">Belongs to the aminoglycoside phosphotransferase family.</text>
</comment>
<dbReference type="OrthoDB" id="9973935at2759"/>
<dbReference type="EC" id="2.7.1.81" evidence="8"/>
<feature type="signal peptide" evidence="10">
    <location>
        <begin position="1"/>
        <end position="21"/>
    </location>
</feature>
<reference evidence="12" key="1">
    <citation type="submission" date="2014-05" db="EMBL/GenBank/DDBJ databases">
        <authorList>
            <person name="Chronopoulou M."/>
        </authorList>
    </citation>
    <scope>NUCLEOTIDE SEQUENCE</scope>
    <source>
        <tissue evidence="12">Whole organism</tissue>
    </source>
</reference>
<dbReference type="InterPro" id="IPR011009">
    <property type="entry name" value="Kinase-like_dom_sf"/>
</dbReference>
<dbReference type="InterPro" id="IPR002575">
    <property type="entry name" value="Aminoglycoside_PTrfase"/>
</dbReference>
<dbReference type="AlphaFoldDB" id="A0A0K2T6F8"/>
<evidence type="ECO:0000256" key="3">
    <source>
        <dbReference type="ARBA" id="ARBA00022490"/>
    </source>
</evidence>
<dbReference type="Gene3D" id="3.90.1200.10">
    <property type="match status" value="1"/>
</dbReference>
<keyword evidence="10" id="KW-0732">Signal</keyword>
<dbReference type="FunFam" id="3.90.1200.10:FF:000007">
    <property type="entry name" value="hydroxylysine kinase isoform X1"/>
    <property type="match status" value="1"/>
</dbReference>
<feature type="non-terminal residue" evidence="12">
    <location>
        <position position="1"/>
    </location>
</feature>
<comment type="function">
    <text evidence="7">Catalyzes the GTP-dependent phosphorylation of 5-hydroxy-L-lysine.</text>
</comment>
<dbReference type="EMBL" id="HACA01003675">
    <property type="protein sequence ID" value="CDW21036.1"/>
    <property type="molecule type" value="Transcribed_RNA"/>
</dbReference>
<feature type="chain" id="PRO_5005487488" description="Hydroxylysine kinase" evidence="10">
    <location>
        <begin position="22"/>
        <end position="380"/>
    </location>
</feature>
<accession>A0A0K2T6F8</accession>
<evidence type="ECO:0000256" key="5">
    <source>
        <dbReference type="ARBA" id="ARBA00022777"/>
    </source>
</evidence>
<dbReference type="PANTHER" id="PTHR21064:SF1">
    <property type="entry name" value="HYDROXYLYSINE KINASE"/>
    <property type="match status" value="1"/>
</dbReference>
<organism evidence="12">
    <name type="scientific">Lepeophtheirus salmonis</name>
    <name type="common">Salmon louse</name>
    <name type="synonym">Caligus salmonis</name>
    <dbReference type="NCBI Taxonomy" id="72036"/>
    <lineage>
        <taxon>Eukaryota</taxon>
        <taxon>Metazoa</taxon>
        <taxon>Ecdysozoa</taxon>
        <taxon>Arthropoda</taxon>
        <taxon>Crustacea</taxon>
        <taxon>Multicrustacea</taxon>
        <taxon>Hexanauplia</taxon>
        <taxon>Copepoda</taxon>
        <taxon>Siphonostomatoida</taxon>
        <taxon>Caligidae</taxon>
        <taxon>Lepeophtheirus</taxon>
    </lineage>
</organism>
<comment type="subcellular location">
    <subcellularLocation>
        <location evidence="1">Cytoplasm</location>
    </subcellularLocation>
</comment>
<keyword evidence="5" id="KW-0418">Kinase</keyword>
<dbReference type="Pfam" id="PF01636">
    <property type="entry name" value="APH"/>
    <property type="match status" value="1"/>
</dbReference>
<name>A0A0K2T6F8_LEPSM</name>
<proteinExistence type="inferred from homology"/>
<keyword evidence="4" id="KW-0808">Transferase</keyword>
<gene>
    <name evidence="12" type="primary">CG31751</name>
</gene>
<comment type="catalytic activity">
    <reaction evidence="6">
        <text>(5R)-5-hydroxy-L-lysine + GTP = (5R)-5-phosphooxy-L-lysine + GDP + H(+)</text>
        <dbReference type="Rhea" id="RHEA:19049"/>
        <dbReference type="ChEBI" id="CHEBI:15378"/>
        <dbReference type="ChEBI" id="CHEBI:37565"/>
        <dbReference type="ChEBI" id="CHEBI:57882"/>
        <dbReference type="ChEBI" id="CHEBI:58189"/>
        <dbReference type="ChEBI" id="CHEBI:58357"/>
        <dbReference type="EC" id="2.7.1.81"/>
    </reaction>
</comment>
<evidence type="ECO:0000256" key="6">
    <source>
        <dbReference type="ARBA" id="ARBA00036820"/>
    </source>
</evidence>
<protein>
    <recommendedName>
        <fullName evidence="9">Hydroxylysine kinase</fullName>
        <ecNumber evidence="8">2.7.1.81</ecNumber>
    </recommendedName>
</protein>
<dbReference type="PANTHER" id="PTHR21064">
    <property type="entry name" value="AMINOGLYCOSIDE PHOSPHOTRANSFERASE DOMAIN-CONTAINING PROTEIN-RELATED"/>
    <property type="match status" value="1"/>
</dbReference>
<dbReference type="SUPFAM" id="SSF56112">
    <property type="entry name" value="Protein kinase-like (PK-like)"/>
    <property type="match status" value="1"/>
</dbReference>
<evidence type="ECO:0000256" key="4">
    <source>
        <dbReference type="ARBA" id="ARBA00022679"/>
    </source>
</evidence>